<keyword evidence="2" id="KW-0813">Transport</keyword>
<evidence type="ECO:0000256" key="2">
    <source>
        <dbReference type="ARBA" id="ARBA00022448"/>
    </source>
</evidence>
<protein>
    <recommendedName>
        <fullName evidence="9">Ascorbate-specific PTS system EIIA component</fullName>
    </recommendedName>
    <alternativeName>
        <fullName evidence="10">Ascorbate-specific phosphotransferase enzyme IIA component</fullName>
    </alternativeName>
</protein>
<dbReference type="InterPro" id="IPR016152">
    <property type="entry name" value="PTrfase/Anion_transptr"/>
</dbReference>
<keyword evidence="6" id="KW-0598">Phosphotransferase system</keyword>
<keyword evidence="3" id="KW-0963">Cytoplasm</keyword>
<dbReference type="InterPro" id="IPR002178">
    <property type="entry name" value="PTS_EIIA_type-2_dom"/>
</dbReference>
<reference evidence="12 13" key="1">
    <citation type="submission" date="2016-08" db="EMBL/GenBank/DDBJ databases">
        <title>Characterization and recognition of Brachyspira hampsonii sp. nov., a novel intestinal spirochete that is pathogenic to pigs.</title>
        <authorList>
            <person name="Mirajkar N."/>
            <person name="La T."/>
            <person name="Phillips N."/>
            <person name="Hampson D."/>
            <person name="Gebhart C."/>
        </authorList>
    </citation>
    <scope>NUCLEOTIDE SEQUENCE [LARGE SCALE GENOMIC DNA]</scope>
    <source>
        <strain evidence="12 13">P280/1</strain>
    </source>
</reference>
<dbReference type="Proteomes" id="UP000095247">
    <property type="component" value="Unassembled WGS sequence"/>
</dbReference>
<name>A0A1E5NDE7_9SPIR</name>
<keyword evidence="4" id="KW-0597">Phosphoprotein</keyword>
<dbReference type="PROSITE" id="PS51094">
    <property type="entry name" value="PTS_EIIA_TYPE_2"/>
    <property type="match status" value="1"/>
</dbReference>
<comment type="subcellular location">
    <subcellularLocation>
        <location evidence="1">Cytoplasm</location>
    </subcellularLocation>
</comment>
<dbReference type="EMBL" id="MDCO01000012">
    <property type="protein sequence ID" value="OEJ14127.1"/>
    <property type="molecule type" value="Genomic_DNA"/>
</dbReference>
<dbReference type="GO" id="GO:0009401">
    <property type="term" value="P:phosphoenolpyruvate-dependent sugar phosphotransferase system"/>
    <property type="evidence" value="ECO:0007669"/>
    <property type="project" value="UniProtKB-KW"/>
</dbReference>
<comment type="caution">
    <text evidence="12">The sequence shown here is derived from an EMBL/GenBank/DDBJ whole genome shotgun (WGS) entry which is preliminary data.</text>
</comment>
<feature type="domain" description="PTS EIIA type-2" evidence="11">
    <location>
        <begin position="3"/>
        <end position="143"/>
    </location>
</feature>
<evidence type="ECO:0000256" key="4">
    <source>
        <dbReference type="ARBA" id="ARBA00022553"/>
    </source>
</evidence>
<evidence type="ECO:0000256" key="3">
    <source>
        <dbReference type="ARBA" id="ARBA00022490"/>
    </source>
</evidence>
<dbReference type="PANTHER" id="PTHR36203:SF1">
    <property type="entry name" value="ASCORBATE-SPECIFIC PTS SYSTEM EIIA COMPONENT"/>
    <property type="match status" value="1"/>
</dbReference>
<evidence type="ECO:0000313" key="12">
    <source>
        <dbReference type="EMBL" id="OEJ14127.1"/>
    </source>
</evidence>
<evidence type="ECO:0000256" key="6">
    <source>
        <dbReference type="ARBA" id="ARBA00022683"/>
    </source>
</evidence>
<sequence>MLKEFLKGNIKIVESVSSWEEALKIGAKSLVDNGNIEEKYVQAIIDNVYQYGPYIVLSDGVAMPHSRPENGVLKKGMSFLKVKNGVDFYQTDEKVYLFFTLAAENADGHQDAIAELAEFLGDDEKLEKMIKEDLTEEEILSLL</sequence>
<keyword evidence="5" id="KW-0808">Transferase</keyword>
<dbReference type="PANTHER" id="PTHR36203">
    <property type="entry name" value="ASCORBATE-SPECIFIC PTS SYSTEM EIIA COMPONENT"/>
    <property type="match status" value="1"/>
</dbReference>
<evidence type="ECO:0000256" key="7">
    <source>
        <dbReference type="ARBA" id="ARBA00022777"/>
    </source>
</evidence>
<dbReference type="Pfam" id="PF00359">
    <property type="entry name" value="PTS_EIIA_2"/>
    <property type="match status" value="1"/>
</dbReference>
<evidence type="ECO:0000259" key="11">
    <source>
        <dbReference type="PROSITE" id="PS51094"/>
    </source>
</evidence>
<organism evidence="12 13">
    <name type="scientific">Brachyspira hampsonii</name>
    <dbReference type="NCBI Taxonomy" id="1287055"/>
    <lineage>
        <taxon>Bacteria</taxon>
        <taxon>Pseudomonadati</taxon>
        <taxon>Spirochaetota</taxon>
        <taxon>Spirochaetia</taxon>
        <taxon>Brachyspirales</taxon>
        <taxon>Brachyspiraceae</taxon>
        <taxon>Brachyspira</taxon>
    </lineage>
</organism>
<dbReference type="AlphaFoldDB" id="A0A1E5NDE7"/>
<dbReference type="InterPro" id="IPR051351">
    <property type="entry name" value="Ascorbate-PTS_EIIA_comp"/>
</dbReference>
<evidence type="ECO:0000256" key="10">
    <source>
        <dbReference type="ARBA" id="ARBA00042072"/>
    </source>
</evidence>
<gene>
    <name evidence="12" type="ORF">BFL38_05190</name>
</gene>
<dbReference type="GO" id="GO:0005737">
    <property type="term" value="C:cytoplasm"/>
    <property type="evidence" value="ECO:0007669"/>
    <property type="project" value="UniProtKB-SubCell"/>
</dbReference>
<evidence type="ECO:0000256" key="5">
    <source>
        <dbReference type="ARBA" id="ARBA00022679"/>
    </source>
</evidence>
<accession>A0A1E5NDE7</accession>
<keyword evidence="7" id="KW-0418">Kinase</keyword>
<keyword evidence="12" id="KW-0762">Sugar transport</keyword>
<dbReference type="RefSeq" id="WP_069727411.1">
    <property type="nucleotide sequence ID" value="NZ_MDCO01000012.1"/>
</dbReference>
<dbReference type="Gene3D" id="3.40.930.10">
    <property type="entry name" value="Mannitol-specific EII, Chain A"/>
    <property type="match status" value="1"/>
</dbReference>
<evidence type="ECO:0000256" key="1">
    <source>
        <dbReference type="ARBA" id="ARBA00004496"/>
    </source>
</evidence>
<dbReference type="SUPFAM" id="SSF55804">
    <property type="entry name" value="Phoshotransferase/anion transport protein"/>
    <property type="match status" value="1"/>
</dbReference>
<dbReference type="GO" id="GO:0016301">
    <property type="term" value="F:kinase activity"/>
    <property type="evidence" value="ECO:0007669"/>
    <property type="project" value="UniProtKB-KW"/>
</dbReference>
<dbReference type="CDD" id="cd00211">
    <property type="entry name" value="PTS_IIA_fru"/>
    <property type="match status" value="1"/>
</dbReference>
<evidence type="ECO:0000313" key="13">
    <source>
        <dbReference type="Proteomes" id="UP000095247"/>
    </source>
</evidence>
<proteinExistence type="predicted"/>
<evidence type="ECO:0000256" key="9">
    <source>
        <dbReference type="ARBA" id="ARBA00041175"/>
    </source>
</evidence>
<evidence type="ECO:0000256" key="8">
    <source>
        <dbReference type="ARBA" id="ARBA00037387"/>
    </source>
</evidence>
<comment type="function">
    <text evidence="8">The phosphoenolpyruvate-dependent sugar phosphotransferase system (sugar PTS), a major carbohydrate active transport system, catalyzes the phosphorylation of incoming sugar substrates concomitantly with their translocation across the cell membrane. The enzyme II UlaABC PTS system is involved in ascorbate transport.</text>
</comment>